<accession>A0A2V3ITP0</accession>
<keyword evidence="2" id="KW-1185">Reference proteome</keyword>
<name>A0A2V3ITP0_9FLOR</name>
<dbReference type="EMBL" id="NBIV01000060">
    <property type="protein sequence ID" value="PXF45496.1"/>
    <property type="molecule type" value="Genomic_DNA"/>
</dbReference>
<sequence length="67" mass="7504">MNKLRAPIWAKEVMKLNELKKYTWSEGDYSGMFELIDSVQNGIVSAVNVITVLSEQQKAGLQKMGSV</sequence>
<proteinExistence type="predicted"/>
<evidence type="ECO:0000313" key="1">
    <source>
        <dbReference type="EMBL" id="PXF45496.1"/>
    </source>
</evidence>
<dbReference type="Proteomes" id="UP000247409">
    <property type="component" value="Unassembled WGS sequence"/>
</dbReference>
<protein>
    <submittedName>
        <fullName evidence="1">Uncharacterized protein</fullName>
    </submittedName>
</protein>
<reference evidence="1 2" key="1">
    <citation type="journal article" date="2018" name="Mol. Biol. Evol.">
        <title>Analysis of the draft genome of the red seaweed Gracilariopsis chorda provides insights into genome size evolution in Rhodophyta.</title>
        <authorList>
            <person name="Lee J."/>
            <person name="Yang E.C."/>
            <person name="Graf L."/>
            <person name="Yang J.H."/>
            <person name="Qiu H."/>
            <person name="Zel Zion U."/>
            <person name="Chan C.X."/>
            <person name="Stephens T.G."/>
            <person name="Weber A.P.M."/>
            <person name="Boo G.H."/>
            <person name="Boo S.M."/>
            <person name="Kim K.M."/>
            <person name="Shin Y."/>
            <person name="Jung M."/>
            <person name="Lee S.J."/>
            <person name="Yim H.S."/>
            <person name="Lee J.H."/>
            <person name="Bhattacharya D."/>
            <person name="Yoon H.S."/>
        </authorList>
    </citation>
    <scope>NUCLEOTIDE SEQUENCE [LARGE SCALE GENOMIC DNA]</scope>
    <source>
        <strain evidence="1 2">SKKU-2015</strain>
        <tissue evidence="1">Whole body</tissue>
    </source>
</reference>
<dbReference type="AlphaFoldDB" id="A0A2V3ITP0"/>
<organism evidence="1 2">
    <name type="scientific">Gracilariopsis chorda</name>
    <dbReference type="NCBI Taxonomy" id="448386"/>
    <lineage>
        <taxon>Eukaryota</taxon>
        <taxon>Rhodophyta</taxon>
        <taxon>Florideophyceae</taxon>
        <taxon>Rhodymeniophycidae</taxon>
        <taxon>Gracilariales</taxon>
        <taxon>Gracilariaceae</taxon>
        <taxon>Gracilariopsis</taxon>
    </lineage>
</organism>
<evidence type="ECO:0000313" key="2">
    <source>
        <dbReference type="Proteomes" id="UP000247409"/>
    </source>
</evidence>
<comment type="caution">
    <text evidence="1">The sequence shown here is derived from an EMBL/GenBank/DDBJ whole genome shotgun (WGS) entry which is preliminary data.</text>
</comment>
<gene>
    <name evidence="1" type="ORF">BWQ96_04794</name>
</gene>